<feature type="transmembrane region" description="Helical" evidence="1">
    <location>
        <begin position="253"/>
        <end position="275"/>
    </location>
</feature>
<protein>
    <submittedName>
        <fullName evidence="2">Uncharacterized protein</fullName>
    </submittedName>
</protein>
<dbReference type="Proteomes" id="UP000758603">
    <property type="component" value="Unassembled WGS sequence"/>
</dbReference>
<dbReference type="PANTHER" id="PTHR37577:SF1">
    <property type="entry name" value="INTEGRAL MEMBRANE PROTEIN"/>
    <property type="match status" value="1"/>
</dbReference>
<evidence type="ECO:0000313" key="2">
    <source>
        <dbReference type="EMBL" id="KAH6646069.1"/>
    </source>
</evidence>
<keyword evidence="3" id="KW-1185">Reference proteome</keyword>
<proteinExistence type="predicted"/>
<feature type="transmembrane region" description="Helical" evidence="1">
    <location>
        <begin position="123"/>
        <end position="144"/>
    </location>
</feature>
<dbReference type="RefSeq" id="XP_045952583.1">
    <property type="nucleotide sequence ID" value="XM_046108278.1"/>
</dbReference>
<feature type="transmembrane region" description="Helical" evidence="1">
    <location>
        <begin position="214"/>
        <end position="233"/>
    </location>
</feature>
<dbReference type="EMBL" id="JAGPXC010000010">
    <property type="protein sequence ID" value="KAH6646069.1"/>
    <property type="molecule type" value="Genomic_DNA"/>
</dbReference>
<organism evidence="2 3">
    <name type="scientific">Truncatella angustata</name>
    <dbReference type="NCBI Taxonomy" id="152316"/>
    <lineage>
        <taxon>Eukaryota</taxon>
        <taxon>Fungi</taxon>
        <taxon>Dikarya</taxon>
        <taxon>Ascomycota</taxon>
        <taxon>Pezizomycotina</taxon>
        <taxon>Sordariomycetes</taxon>
        <taxon>Xylariomycetidae</taxon>
        <taxon>Amphisphaeriales</taxon>
        <taxon>Sporocadaceae</taxon>
        <taxon>Truncatella</taxon>
    </lineage>
</organism>
<name>A0A9P8U999_9PEZI</name>
<reference evidence="2" key="1">
    <citation type="journal article" date="2021" name="Nat. Commun.">
        <title>Genetic determinants of endophytism in the Arabidopsis root mycobiome.</title>
        <authorList>
            <person name="Mesny F."/>
            <person name="Miyauchi S."/>
            <person name="Thiergart T."/>
            <person name="Pickel B."/>
            <person name="Atanasova L."/>
            <person name="Karlsson M."/>
            <person name="Huettel B."/>
            <person name="Barry K.W."/>
            <person name="Haridas S."/>
            <person name="Chen C."/>
            <person name="Bauer D."/>
            <person name="Andreopoulos W."/>
            <person name="Pangilinan J."/>
            <person name="LaButti K."/>
            <person name="Riley R."/>
            <person name="Lipzen A."/>
            <person name="Clum A."/>
            <person name="Drula E."/>
            <person name="Henrissat B."/>
            <person name="Kohler A."/>
            <person name="Grigoriev I.V."/>
            <person name="Martin F.M."/>
            <person name="Hacquard S."/>
        </authorList>
    </citation>
    <scope>NUCLEOTIDE SEQUENCE</scope>
    <source>
        <strain evidence="2">MPI-SDFR-AT-0073</strain>
    </source>
</reference>
<dbReference type="InterPro" id="IPR053018">
    <property type="entry name" value="Elsinochrome_Biosynth-Asso"/>
</dbReference>
<keyword evidence="1" id="KW-0472">Membrane</keyword>
<feature type="transmembrane region" description="Helical" evidence="1">
    <location>
        <begin position="20"/>
        <end position="42"/>
    </location>
</feature>
<accession>A0A9P8U999</accession>
<comment type="caution">
    <text evidence="2">The sequence shown here is derived from an EMBL/GenBank/DDBJ whole genome shotgun (WGS) entry which is preliminary data.</text>
</comment>
<dbReference type="AlphaFoldDB" id="A0A9P8U999"/>
<dbReference type="GeneID" id="70137169"/>
<keyword evidence="1" id="KW-1133">Transmembrane helix</keyword>
<dbReference type="OrthoDB" id="5414615at2759"/>
<feature type="transmembrane region" description="Helical" evidence="1">
    <location>
        <begin position="180"/>
        <end position="202"/>
    </location>
</feature>
<keyword evidence="1" id="KW-0812">Transmembrane</keyword>
<evidence type="ECO:0000256" key="1">
    <source>
        <dbReference type="SAM" id="Phobius"/>
    </source>
</evidence>
<dbReference type="PANTHER" id="PTHR37577">
    <property type="entry name" value="INTEGRAL MEMBRANE PROTEIN"/>
    <property type="match status" value="1"/>
</dbReference>
<sequence>MANCTSPPDSAATDAGVAGTGVILSFVITAAVALVISATLVFQEQFSKQIKPSVVRRKLLNAYSDQQILTGIGIQSVGLVRMDVMIPYHFFIIWMLSLLSMAVHNATLLALVHDFRRDWVLRWLRQFLMFVNLALSSVYGGFVLKAVERHLTDSTLPISCVWDPEAITAEDAGTNVGLSYFATIAVIAANAILFAAATWYLHSRNQKFYRTIQLVGLVLMTASAVGATVRVLTLSQAFGEPSVKLSDEGERTWSFGTLLSLSMLLLPVVSVIEILRGEVRCAPPVADDDDKTTFLGSNGNELHTFQPNPFWGSQNNLIKNLQTEEHSEAHEYASSYTLGFWIECGWTVHRFNFTITNSSVFIAQIVYLTDIFIRLQPYADALGINWDMDQRELYICKMPDMHSSRGYEEKHLSRLERQIKLGHVGKAELQKHLQRMAAREWNDIVFVRDVNEEMLVIERRLWRVLNGISHDLLTD</sequence>
<evidence type="ECO:0000313" key="3">
    <source>
        <dbReference type="Proteomes" id="UP000758603"/>
    </source>
</evidence>
<gene>
    <name evidence="2" type="ORF">BKA67DRAFT_663934</name>
</gene>
<feature type="transmembrane region" description="Helical" evidence="1">
    <location>
        <begin position="88"/>
        <end position="111"/>
    </location>
</feature>